<evidence type="ECO:0000313" key="2">
    <source>
        <dbReference type="Proteomes" id="UP000031668"/>
    </source>
</evidence>
<sequence length="100" mass="11738">MPSRRPSWLSKMYKKTRQHTMQYFLHNQGIMPNDKIFRLDSLDHKNFKGFVEVTQYFSTLLNKSIRLAIVRGFGTLINVDLQLPDPESVYSGLELLFVET</sequence>
<dbReference type="AlphaFoldDB" id="A0A0C2JLU3"/>
<protein>
    <submittedName>
        <fullName evidence="1">Uncharacterized protein</fullName>
    </submittedName>
</protein>
<reference evidence="1 2" key="1">
    <citation type="journal article" date="2014" name="Genome Biol. Evol.">
        <title>The genome of the myxosporean Thelohanellus kitauei shows adaptations to nutrient acquisition within its fish host.</title>
        <authorList>
            <person name="Yang Y."/>
            <person name="Xiong J."/>
            <person name="Zhou Z."/>
            <person name="Huo F."/>
            <person name="Miao W."/>
            <person name="Ran C."/>
            <person name="Liu Y."/>
            <person name="Zhang J."/>
            <person name="Feng J."/>
            <person name="Wang M."/>
            <person name="Wang M."/>
            <person name="Wang L."/>
            <person name="Yao B."/>
        </authorList>
    </citation>
    <scope>NUCLEOTIDE SEQUENCE [LARGE SCALE GENOMIC DNA]</scope>
    <source>
        <strain evidence="1">Wuqing</strain>
    </source>
</reference>
<keyword evidence="2" id="KW-1185">Reference proteome</keyword>
<comment type="caution">
    <text evidence="1">The sequence shown here is derived from an EMBL/GenBank/DDBJ whole genome shotgun (WGS) entry which is preliminary data.</text>
</comment>
<name>A0A0C2JLU3_THEKT</name>
<proteinExistence type="predicted"/>
<gene>
    <name evidence="1" type="ORF">RF11_00130</name>
</gene>
<dbReference type="EMBL" id="JWZT01002083">
    <property type="protein sequence ID" value="KII70348.1"/>
    <property type="molecule type" value="Genomic_DNA"/>
</dbReference>
<dbReference type="Proteomes" id="UP000031668">
    <property type="component" value="Unassembled WGS sequence"/>
</dbReference>
<accession>A0A0C2JLU3</accession>
<evidence type="ECO:0000313" key="1">
    <source>
        <dbReference type="EMBL" id="KII70348.1"/>
    </source>
</evidence>
<organism evidence="1 2">
    <name type="scientific">Thelohanellus kitauei</name>
    <name type="common">Myxosporean</name>
    <dbReference type="NCBI Taxonomy" id="669202"/>
    <lineage>
        <taxon>Eukaryota</taxon>
        <taxon>Metazoa</taxon>
        <taxon>Cnidaria</taxon>
        <taxon>Myxozoa</taxon>
        <taxon>Myxosporea</taxon>
        <taxon>Bivalvulida</taxon>
        <taxon>Platysporina</taxon>
        <taxon>Myxobolidae</taxon>
        <taxon>Thelohanellus</taxon>
    </lineage>
</organism>